<dbReference type="EMBL" id="JAUPFM010000017">
    <property type="protein sequence ID" value="KAK2824409.1"/>
    <property type="molecule type" value="Genomic_DNA"/>
</dbReference>
<comment type="caution">
    <text evidence="1">The sequence shown here is derived from an EMBL/GenBank/DDBJ whole genome shotgun (WGS) entry which is preliminary data.</text>
</comment>
<keyword evidence="2" id="KW-1185">Reference proteome</keyword>
<dbReference type="AlphaFoldDB" id="A0AA88S9H3"/>
<accession>A0AA88S9H3</accession>
<protein>
    <submittedName>
        <fullName evidence="1">Uncharacterized protein</fullName>
    </submittedName>
</protein>
<sequence length="135" mass="14203">MAHDHGLDEEITHGQLGFELLTPAFLGSTAWWPQGSTSSKRPSSSELPGLLAPHFPTMGLRGRTRCIVGAGGRELGQVSATLDISPRSWHQLAPPVPHPDGLLSLLRGVEGGGVEGAMSRADLVQAHSQGTHAMT</sequence>
<evidence type="ECO:0000313" key="2">
    <source>
        <dbReference type="Proteomes" id="UP001187415"/>
    </source>
</evidence>
<dbReference type="Proteomes" id="UP001187415">
    <property type="component" value="Unassembled WGS sequence"/>
</dbReference>
<name>A0AA88S9H3_CHASR</name>
<gene>
    <name evidence="1" type="ORF">Q5P01_021584</name>
</gene>
<reference evidence="1" key="1">
    <citation type="submission" date="2023-07" db="EMBL/GenBank/DDBJ databases">
        <title>Chromosome-level Genome Assembly of Striped Snakehead (Channa striata).</title>
        <authorList>
            <person name="Liu H."/>
        </authorList>
    </citation>
    <scope>NUCLEOTIDE SEQUENCE</scope>
    <source>
        <strain evidence="1">Gz</strain>
        <tissue evidence="1">Muscle</tissue>
    </source>
</reference>
<organism evidence="1 2">
    <name type="scientific">Channa striata</name>
    <name type="common">Snakehead murrel</name>
    <name type="synonym">Ophicephalus striatus</name>
    <dbReference type="NCBI Taxonomy" id="64152"/>
    <lineage>
        <taxon>Eukaryota</taxon>
        <taxon>Metazoa</taxon>
        <taxon>Chordata</taxon>
        <taxon>Craniata</taxon>
        <taxon>Vertebrata</taxon>
        <taxon>Euteleostomi</taxon>
        <taxon>Actinopterygii</taxon>
        <taxon>Neopterygii</taxon>
        <taxon>Teleostei</taxon>
        <taxon>Neoteleostei</taxon>
        <taxon>Acanthomorphata</taxon>
        <taxon>Anabantaria</taxon>
        <taxon>Anabantiformes</taxon>
        <taxon>Channoidei</taxon>
        <taxon>Channidae</taxon>
        <taxon>Channa</taxon>
    </lineage>
</organism>
<proteinExistence type="predicted"/>
<evidence type="ECO:0000313" key="1">
    <source>
        <dbReference type="EMBL" id="KAK2824409.1"/>
    </source>
</evidence>